<feature type="domain" description="Amine oxidase" evidence="1">
    <location>
        <begin position="69"/>
        <end position="516"/>
    </location>
</feature>
<dbReference type="InterPro" id="IPR050281">
    <property type="entry name" value="Flavin_monoamine_oxidase"/>
</dbReference>
<evidence type="ECO:0000259" key="1">
    <source>
        <dbReference type="Pfam" id="PF01593"/>
    </source>
</evidence>
<organism evidence="2 3">
    <name type="scientific">Symbiodinium natans</name>
    <dbReference type="NCBI Taxonomy" id="878477"/>
    <lineage>
        <taxon>Eukaryota</taxon>
        <taxon>Sar</taxon>
        <taxon>Alveolata</taxon>
        <taxon>Dinophyceae</taxon>
        <taxon>Suessiales</taxon>
        <taxon>Symbiodiniaceae</taxon>
        <taxon>Symbiodinium</taxon>
    </lineage>
</organism>
<dbReference type="Pfam" id="PF01593">
    <property type="entry name" value="Amino_oxidase"/>
    <property type="match status" value="1"/>
</dbReference>
<evidence type="ECO:0000313" key="3">
    <source>
        <dbReference type="Proteomes" id="UP000604046"/>
    </source>
</evidence>
<proteinExistence type="predicted"/>
<dbReference type="GO" id="GO:0016491">
    <property type="term" value="F:oxidoreductase activity"/>
    <property type="evidence" value="ECO:0007669"/>
    <property type="project" value="InterPro"/>
</dbReference>
<accession>A0A812IEX7</accession>
<protein>
    <submittedName>
        <fullName evidence="2">PAO4 protein</fullName>
    </submittedName>
</protein>
<gene>
    <name evidence="2" type="primary">PAO4</name>
    <name evidence="2" type="ORF">SNAT2548_LOCUS3974</name>
</gene>
<dbReference type="PANTHER" id="PTHR10742:SF410">
    <property type="entry name" value="LYSINE-SPECIFIC HISTONE DEMETHYLASE 2"/>
    <property type="match status" value="1"/>
</dbReference>
<name>A0A812IEX7_9DINO</name>
<evidence type="ECO:0000313" key="2">
    <source>
        <dbReference type="EMBL" id="CAE7033050.1"/>
    </source>
</evidence>
<dbReference type="EMBL" id="CAJNDS010000242">
    <property type="protein sequence ID" value="CAE7033050.1"/>
    <property type="molecule type" value="Genomic_DNA"/>
</dbReference>
<reference evidence="2" key="1">
    <citation type="submission" date="2021-02" db="EMBL/GenBank/DDBJ databases">
        <authorList>
            <person name="Dougan E. K."/>
            <person name="Rhodes N."/>
            <person name="Thang M."/>
            <person name="Chan C."/>
        </authorList>
    </citation>
    <scope>NUCLEOTIDE SEQUENCE</scope>
</reference>
<dbReference type="Gene3D" id="3.50.50.60">
    <property type="entry name" value="FAD/NAD(P)-binding domain"/>
    <property type="match status" value="1"/>
</dbReference>
<dbReference type="PANTHER" id="PTHR10742">
    <property type="entry name" value="FLAVIN MONOAMINE OXIDASE"/>
    <property type="match status" value="1"/>
</dbReference>
<dbReference type="InterPro" id="IPR002937">
    <property type="entry name" value="Amino_oxidase"/>
</dbReference>
<comment type="caution">
    <text evidence="2">The sequence shown here is derived from an EMBL/GenBank/DDBJ whole genome shotgun (WGS) entry which is preliminary data.</text>
</comment>
<dbReference type="OrthoDB" id="5046242at2759"/>
<dbReference type="Proteomes" id="UP000604046">
    <property type="component" value="Unassembled WGS sequence"/>
</dbReference>
<dbReference type="SUPFAM" id="SSF51905">
    <property type="entry name" value="FAD/NAD(P)-binding domain"/>
    <property type="match status" value="1"/>
</dbReference>
<dbReference type="InterPro" id="IPR036188">
    <property type="entry name" value="FAD/NAD-bd_sf"/>
</dbReference>
<dbReference type="AlphaFoldDB" id="A0A812IEX7"/>
<sequence length="707" mass="77761">MQWQVSEVSEVSEKVKIGTAAAFGLLALPWLQLQSTLGAEAGSCPADPARSGCASVCPAGRILVLGAGLAGLTAAQTLRRAGCEVLLLEASGRVGGRASAIETGPFRGFDAGAQWVHGGEENVPIMALTRFFNLSLEQIGGNTDFEGRPYSKHRLLHLQRANDTLKAEAFRHYAEAKVLFDQKVGWILAQKGADLSLRSAWELIMNQSLDPLLEWQLRVRSEQNWGTSAEQVGSRLAELAMYSVFYSEVEDMPDAPPSWRDSSDMRGDAKLAGGFSALVRELAQGLDVRFHTAATSISLEDSVTVHTSSATYQGKAVIVTVPLTVLQQKIHFQPPLSSAFHASLNRFQMGDVAKLFIKFKVGESPMGSGTYLISQLVSQTSRSLLYYCIREAAATAAANVPSVTLTCLLSGPSFAEALKLNQSQEALRARVVEELLQMFPQMQPTAVEAVLLVSFSRDPFVLGSWTCGKVGSSSQDFSIYEPKPRLAFAGEHTCRLMYGTVQAAVVSGARAAHQVLAGRPHTAANDDWPYFNKELYSLCDELPNAWRDEHCGESCLNLWPPLPDTVPSLFQHWQGMTKKARRCWGRLGWRSLSWARQARKPASSFKTWLQLSSAEQEAAACVGFAEETWNDASGELTEIILCRSGSPHFQLWDCLAQSQQRDWRELGFNRATLNEEVPSALATVSWSRLTPLQRRAAIRIGYRPWMW</sequence>
<keyword evidence="3" id="KW-1185">Reference proteome</keyword>